<evidence type="ECO:0000313" key="4">
    <source>
        <dbReference type="Proteomes" id="UP000324585"/>
    </source>
</evidence>
<feature type="transmembrane region" description="Helical" evidence="2">
    <location>
        <begin position="392"/>
        <end position="413"/>
    </location>
</feature>
<feature type="transmembrane region" description="Helical" evidence="2">
    <location>
        <begin position="359"/>
        <end position="380"/>
    </location>
</feature>
<gene>
    <name evidence="3" type="ORF">FVE85_8392</name>
</gene>
<feature type="transmembrane region" description="Helical" evidence="2">
    <location>
        <begin position="327"/>
        <end position="347"/>
    </location>
</feature>
<comment type="caution">
    <text evidence="3">The sequence shown here is derived from an EMBL/GenBank/DDBJ whole genome shotgun (WGS) entry which is preliminary data.</text>
</comment>
<dbReference type="AlphaFoldDB" id="A0A5J4YLW2"/>
<name>A0A5J4YLW2_PORPP</name>
<accession>A0A5J4YLW2</accession>
<keyword evidence="2" id="KW-0812">Transmembrane</keyword>
<evidence type="ECO:0000256" key="1">
    <source>
        <dbReference type="SAM" id="Coils"/>
    </source>
</evidence>
<evidence type="ECO:0000256" key="2">
    <source>
        <dbReference type="SAM" id="Phobius"/>
    </source>
</evidence>
<dbReference type="Proteomes" id="UP000324585">
    <property type="component" value="Unassembled WGS sequence"/>
</dbReference>
<reference evidence="4" key="1">
    <citation type="journal article" date="2019" name="Nat. Commun.">
        <title>Expansion of phycobilisome linker gene families in mesophilic red algae.</title>
        <authorList>
            <person name="Lee J."/>
            <person name="Kim D."/>
            <person name="Bhattacharya D."/>
            <person name="Yoon H.S."/>
        </authorList>
    </citation>
    <scope>NUCLEOTIDE SEQUENCE [LARGE SCALE GENOMIC DNA]</scope>
    <source>
        <strain evidence="4">CCMP 1328</strain>
    </source>
</reference>
<feature type="transmembrane region" description="Helical" evidence="2">
    <location>
        <begin position="97"/>
        <end position="119"/>
    </location>
</feature>
<keyword evidence="2" id="KW-0472">Membrane</keyword>
<feature type="coiled-coil region" evidence="1">
    <location>
        <begin position="153"/>
        <end position="243"/>
    </location>
</feature>
<dbReference type="EMBL" id="VRMN01000011">
    <property type="protein sequence ID" value="KAA8491910.1"/>
    <property type="molecule type" value="Genomic_DNA"/>
</dbReference>
<feature type="transmembrane region" description="Helical" evidence="2">
    <location>
        <begin position="292"/>
        <end position="315"/>
    </location>
</feature>
<organism evidence="3 4">
    <name type="scientific">Porphyridium purpureum</name>
    <name type="common">Red alga</name>
    <name type="synonym">Porphyridium cruentum</name>
    <dbReference type="NCBI Taxonomy" id="35688"/>
    <lineage>
        <taxon>Eukaryota</taxon>
        <taxon>Rhodophyta</taxon>
        <taxon>Bangiophyceae</taxon>
        <taxon>Porphyridiales</taxon>
        <taxon>Porphyridiaceae</taxon>
        <taxon>Porphyridium</taxon>
    </lineage>
</organism>
<keyword evidence="4" id="KW-1185">Reference proteome</keyword>
<keyword evidence="1" id="KW-0175">Coiled coil</keyword>
<protein>
    <submittedName>
        <fullName evidence="3">Uncharacterized protein</fullName>
    </submittedName>
</protein>
<proteinExistence type="predicted"/>
<keyword evidence="2" id="KW-1133">Transmembrane helix</keyword>
<feature type="transmembrane region" description="Helical" evidence="2">
    <location>
        <begin position="425"/>
        <end position="443"/>
    </location>
</feature>
<evidence type="ECO:0000313" key="3">
    <source>
        <dbReference type="EMBL" id="KAA8491910.1"/>
    </source>
</evidence>
<sequence>MAAACVCACGITETHSKTVFVRNASAAITKECGCAWKEVVSRTNARIRLGQGTQGDSGRSAVLLQMSVWVPVQGRAVRRKLGHGFGPARTDCSRMMVFAWATVVGLMALGAVLVGVGGAQDLGTVDVHQLSAAQLNLFLTQIDDELHGFQSTAASLRETLATLQSELKATDKETEAMNGARAWEAAEKEKQLKEEQNMLKVAAEEQEKIAKGVLQIQELSREVAVMTEKYEQLQRRKQAASRKVYDPQILDMLDSAASSWGTGSQAVYNRTKELFDSGEVLRLYRKSMSRPVLVFLFSCMYGFVALCMYGIYLLFSRLRPTVAKLILVGDMSFAGFWLMVCTFFILLRHDPLHAMHSRAPRLFTVFQLTWLAAYVVHVLLRVSRLAARVSMFVFGELVSVIIVGNHYFVRVWQPYMMDNASHGSLRFYFCYLLLFTSFSLNSLQVLSPLKRQGSGNLGFVAWLKILYTRFTNQAVPYSDPVLTERATLDEDDAFGLFQNIRSD</sequence>
<dbReference type="OrthoDB" id="4144at2759"/>